<sequence>MKSASVADFGSIEGAVSGYIRHRRTLAAESNANLVWWRTCANYYNYAPVRPAHSRLSQTYARHCHIGWKSCLLMACVQLTVCFAKMFDDKEHRKATCCTSRDDHRFVTFPGITRDESDFSTQMFKHLLSSLEKILSEEMLKSSESDGRTQTQARLFGSSGNECLFSIDFMVTF</sequence>
<evidence type="ECO:0000313" key="2">
    <source>
        <dbReference type="Proteomes" id="UP001054945"/>
    </source>
</evidence>
<comment type="caution">
    <text evidence="1">The sequence shown here is derived from an EMBL/GenBank/DDBJ whole genome shotgun (WGS) entry which is preliminary data.</text>
</comment>
<dbReference type="AlphaFoldDB" id="A0AAV4SPI6"/>
<dbReference type="EMBL" id="BPLR01009760">
    <property type="protein sequence ID" value="GIY34385.1"/>
    <property type="molecule type" value="Genomic_DNA"/>
</dbReference>
<protein>
    <submittedName>
        <fullName evidence="1">Uncharacterized protein</fullName>
    </submittedName>
</protein>
<dbReference type="Proteomes" id="UP001054945">
    <property type="component" value="Unassembled WGS sequence"/>
</dbReference>
<accession>A0AAV4SPI6</accession>
<gene>
    <name evidence="1" type="ORF">CEXT_754831</name>
</gene>
<reference evidence="1 2" key="1">
    <citation type="submission" date="2021-06" db="EMBL/GenBank/DDBJ databases">
        <title>Caerostris extrusa draft genome.</title>
        <authorList>
            <person name="Kono N."/>
            <person name="Arakawa K."/>
        </authorList>
    </citation>
    <scope>NUCLEOTIDE SEQUENCE [LARGE SCALE GENOMIC DNA]</scope>
</reference>
<organism evidence="1 2">
    <name type="scientific">Caerostris extrusa</name>
    <name type="common">Bark spider</name>
    <name type="synonym">Caerostris bankana</name>
    <dbReference type="NCBI Taxonomy" id="172846"/>
    <lineage>
        <taxon>Eukaryota</taxon>
        <taxon>Metazoa</taxon>
        <taxon>Ecdysozoa</taxon>
        <taxon>Arthropoda</taxon>
        <taxon>Chelicerata</taxon>
        <taxon>Arachnida</taxon>
        <taxon>Araneae</taxon>
        <taxon>Araneomorphae</taxon>
        <taxon>Entelegynae</taxon>
        <taxon>Araneoidea</taxon>
        <taxon>Araneidae</taxon>
        <taxon>Caerostris</taxon>
    </lineage>
</organism>
<keyword evidence="2" id="KW-1185">Reference proteome</keyword>
<evidence type="ECO:0000313" key="1">
    <source>
        <dbReference type="EMBL" id="GIY34385.1"/>
    </source>
</evidence>
<proteinExistence type="predicted"/>
<name>A0AAV4SPI6_CAEEX</name>